<dbReference type="EMBL" id="GL379875">
    <property type="protein sequence ID" value="EGT59231.1"/>
    <property type="molecule type" value="Genomic_DNA"/>
</dbReference>
<organism evidence="2">
    <name type="scientific">Caenorhabditis brenneri</name>
    <name type="common">Nematode worm</name>
    <dbReference type="NCBI Taxonomy" id="135651"/>
    <lineage>
        <taxon>Eukaryota</taxon>
        <taxon>Metazoa</taxon>
        <taxon>Ecdysozoa</taxon>
        <taxon>Nematoda</taxon>
        <taxon>Chromadorea</taxon>
        <taxon>Rhabditida</taxon>
        <taxon>Rhabditina</taxon>
        <taxon>Rhabditomorpha</taxon>
        <taxon>Rhabditoidea</taxon>
        <taxon>Rhabditidae</taxon>
        <taxon>Peloderinae</taxon>
        <taxon>Caenorhabditis</taxon>
    </lineage>
</organism>
<name>G0NFC0_CAEBE</name>
<evidence type="ECO:0008006" key="3">
    <source>
        <dbReference type="Google" id="ProtNLM"/>
    </source>
</evidence>
<gene>
    <name evidence="1" type="ORF">CAEBREN_16322</name>
</gene>
<reference evidence="2" key="1">
    <citation type="submission" date="2011-07" db="EMBL/GenBank/DDBJ databases">
        <authorList>
            <consortium name="Caenorhabditis brenneri Sequencing and Analysis Consortium"/>
            <person name="Wilson R.K."/>
        </authorList>
    </citation>
    <scope>NUCLEOTIDE SEQUENCE [LARGE SCALE GENOMIC DNA]</scope>
    <source>
        <strain evidence="2">PB2801</strain>
    </source>
</reference>
<dbReference type="AlphaFoldDB" id="G0NFC0"/>
<sequence length="407" mass="46800">MMHALFCVRPSNKVDPFTVPIFDRRLIFPLMKLDPKATTLVLKYMNPFDQMSFSFISDETNALIRNLYGEDPGSKPIVNIKSYGETPQVSICNKFEPKVEWSFIFSSYVDLEYNAPDIETKNRIGHIYMLTWKSEKNVVVGEREEENKVEHSLIWYSLDAVWDTAVLCNYLRYIFVDAEVHINMDLGTPHKGNEHILNYAAAVKAEKYIYSMKKPNDSYLRKILETHAATKELQLLSEESMTKELPIEKLNVADKLFVGFAPFVKLWQIYHLKCKKVVLTLTNLKELHFIKLVDDLKAGWTPGWNSLFVDFTDGISLDSVIEQPIGEMKDPINLEEIDMSSPKISYQFKSAIKTRLLQFDAVGFHKVRKDGSILTVTVLRPQVAQIFIHPAGTNVLEVFSDPGDIWF</sequence>
<dbReference type="OMA" id="DFISEMY"/>
<proteinExistence type="predicted"/>
<accession>G0NFC0</accession>
<dbReference type="InParanoid" id="G0NFC0"/>
<protein>
    <recommendedName>
        <fullName evidence="3">F-box domain-containing protein</fullName>
    </recommendedName>
</protein>
<dbReference type="HOGENOM" id="CLU_676578_0_0_1"/>
<evidence type="ECO:0000313" key="2">
    <source>
        <dbReference type="Proteomes" id="UP000008068"/>
    </source>
</evidence>
<dbReference type="Proteomes" id="UP000008068">
    <property type="component" value="Unassembled WGS sequence"/>
</dbReference>
<keyword evidence="2" id="KW-1185">Reference proteome</keyword>
<dbReference type="OrthoDB" id="5911164at2759"/>
<evidence type="ECO:0000313" key="1">
    <source>
        <dbReference type="EMBL" id="EGT59231.1"/>
    </source>
</evidence>
<dbReference type="PANTHER" id="PTHR21503:SF31">
    <property type="entry name" value="F-BOX DOMAIN-CONTAINING PROTEIN"/>
    <property type="match status" value="1"/>
</dbReference>
<dbReference type="PANTHER" id="PTHR21503">
    <property type="entry name" value="F-BOX-CONTAINING HYPOTHETICAL PROTEIN C.ELEGANS"/>
    <property type="match status" value="1"/>
</dbReference>